<dbReference type="GO" id="GO:0032259">
    <property type="term" value="P:methylation"/>
    <property type="evidence" value="ECO:0007669"/>
    <property type="project" value="UniProtKB-KW"/>
</dbReference>
<organism evidence="6 7">
    <name type="scientific">Raphanus sativus</name>
    <name type="common">Radish</name>
    <name type="synonym">Raphanus raphanistrum var. sativus</name>
    <dbReference type="NCBI Taxonomy" id="3726"/>
    <lineage>
        <taxon>Eukaryota</taxon>
        <taxon>Viridiplantae</taxon>
        <taxon>Streptophyta</taxon>
        <taxon>Embryophyta</taxon>
        <taxon>Tracheophyta</taxon>
        <taxon>Spermatophyta</taxon>
        <taxon>Magnoliopsida</taxon>
        <taxon>eudicotyledons</taxon>
        <taxon>Gunneridae</taxon>
        <taxon>Pentapetalae</taxon>
        <taxon>rosids</taxon>
        <taxon>malvids</taxon>
        <taxon>Brassicales</taxon>
        <taxon>Brassicaceae</taxon>
        <taxon>Brassiceae</taxon>
        <taxon>Raphanus</taxon>
    </lineage>
</organism>
<proteinExistence type="predicted"/>
<sequence length="382" mass="42593">MENRYEEPSTIYPTPKPGQTKEEEKQVEEDARLLARSLSNAAAFPMVLKAALELGVIDTIATAGVGLWLSPSEIALRLSTKPRNPQAPVLLDRMLRLLASYSVLKFRTVIIDDNGQTKQMGSVYAAEPVCKFLLSNVGGSGSFASMIRLDLSDVNIKTWRQLKDVILDGSDAFRSAHGMKLFEYLQADEPYRQMFSQAMSESSTMVMEKFLELYEGFKDVKTLVDVGGGLGNTIGLITSKYPHIMGINFDLAPVLARAPLYPGVKHEAGDMFTKIPKGDAIFMKWILHDWTDEQCIQILKNSWKSLPETGKLIIVEMVTPGEAKIRDICSNIVFSMDMTMLTLLDGKERSLAEFENLAYASGFSRCEIVCPVYPFSVIEIYK</sequence>
<keyword evidence="1" id="KW-0489">Methyltransferase</keyword>
<dbReference type="InterPro" id="IPR001077">
    <property type="entry name" value="COMT_C"/>
</dbReference>
<evidence type="ECO:0000259" key="4">
    <source>
        <dbReference type="Pfam" id="PF00891"/>
    </source>
</evidence>
<accession>A0A6J0L8W2</accession>
<evidence type="ECO:0000256" key="2">
    <source>
        <dbReference type="ARBA" id="ARBA00022679"/>
    </source>
</evidence>
<dbReference type="Gene3D" id="3.40.50.150">
    <property type="entry name" value="Vaccinia Virus protein VP39"/>
    <property type="match status" value="1"/>
</dbReference>
<dbReference type="InterPro" id="IPR036390">
    <property type="entry name" value="WH_DNA-bd_sf"/>
</dbReference>
<dbReference type="InterPro" id="IPR029063">
    <property type="entry name" value="SAM-dependent_MTases_sf"/>
</dbReference>
<evidence type="ECO:0000256" key="1">
    <source>
        <dbReference type="ARBA" id="ARBA00022603"/>
    </source>
</evidence>
<keyword evidence="6" id="KW-1185">Reference proteome</keyword>
<dbReference type="KEGG" id="rsz:108827257"/>
<protein>
    <submittedName>
        <fullName evidence="7">Indole glucosinolate O-methyltransferase 1-like</fullName>
    </submittedName>
</protein>
<dbReference type="PIRSF" id="PIRSF005739">
    <property type="entry name" value="O-mtase"/>
    <property type="match status" value="1"/>
</dbReference>
<gene>
    <name evidence="7" type="primary">LOC108827257</name>
</gene>
<dbReference type="Pfam" id="PF00891">
    <property type="entry name" value="Methyltransf_2"/>
    <property type="match status" value="1"/>
</dbReference>
<dbReference type="Gene3D" id="1.10.10.10">
    <property type="entry name" value="Winged helix-like DNA-binding domain superfamily/Winged helix DNA-binding domain"/>
    <property type="match status" value="1"/>
</dbReference>
<reference evidence="7" key="2">
    <citation type="submission" date="2025-08" db="UniProtKB">
        <authorList>
            <consortium name="RefSeq"/>
        </authorList>
    </citation>
    <scope>IDENTIFICATION</scope>
    <source>
        <tissue evidence="7">Leaf</tissue>
    </source>
</reference>
<reference evidence="6" key="1">
    <citation type="journal article" date="2019" name="Database">
        <title>The radish genome database (RadishGD): an integrated information resource for radish genomics.</title>
        <authorList>
            <person name="Yu H.J."/>
            <person name="Baek S."/>
            <person name="Lee Y.J."/>
            <person name="Cho A."/>
            <person name="Mun J.H."/>
        </authorList>
    </citation>
    <scope>NUCLEOTIDE SEQUENCE [LARGE SCALE GENOMIC DNA]</scope>
    <source>
        <strain evidence="6">cv. WK10039</strain>
    </source>
</reference>
<evidence type="ECO:0000256" key="3">
    <source>
        <dbReference type="ARBA" id="ARBA00022691"/>
    </source>
</evidence>
<dbReference type="InterPro" id="IPR016461">
    <property type="entry name" value="COMT-like"/>
</dbReference>
<feature type="domain" description="O-methyltransferase C-terminal" evidence="4">
    <location>
        <begin position="159"/>
        <end position="364"/>
    </location>
</feature>
<keyword evidence="3" id="KW-0949">S-adenosyl-L-methionine</keyword>
<dbReference type="Pfam" id="PF08100">
    <property type="entry name" value="Dimerisation"/>
    <property type="match status" value="1"/>
</dbReference>
<dbReference type="RefSeq" id="XP_018456126.1">
    <property type="nucleotide sequence ID" value="XM_018600624.2"/>
</dbReference>
<keyword evidence="2" id="KW-0808">Transferase</keyword>
<dbReference type="AlphaFoldDB" id="A0A6J0L8W2"/>
<evidence type="ECO:0000313" key="7">
    <source>
        <dbReference type="RefSeq" id="XP_018456126.1"/>
    </source>
</evidence>
<evidence type="ECO:0000313" key="6">
    <source>
        <dbReference type="Proteomes" id="UP000504610"/>
    </source>
</evidence>
<dbReference type="GeneID" id="108827257"/>
<dbReference type="Proteomes" id="UP000504610">
    <property type="component" value="Chromosome 9"/>
</dbReference>
<name>A0A6J0L8W2_RAPSA</name>
<feature type="domain" description="O-methyltransferase dimerisation" evidence="5">
    <location>
        <begin position="38"/>
        <end position="135"/>
    </location>
</feature>
<dbReference type="PROSITE" id="PS51683">
    <property type="entry name" value="SAM_OMT_II"/>
    <property type="match status" value="1"/>
</dbReference>
<dbReference type="SUPFAM" id="SSF53335">
    <property type="entry name" value="S-adenosyl-L-methionine-dependent methyltransferases"/>
    <property type="match status" value="1"/>
</dbReference>
<dbReference type="InterPro" id="IPR012967">
    <property type="entry name" value="COMT_dimerisation"/>
</dbReference>
<dbReference type="OrthoDB" id="1606438at2759"/>
<dbReference type="GO" id="GO:0046983">
    <property type="term" value="F:protein dimerization activity"/>
    <property type="evidence" value="ECO:0007669"/>
    <property type="project" value="InterPro"/>
</dbReference>
<dbReference type="PANTHER" id="PTHR11746">
    <property type="entry name" value="O-METHYLTRANSFERASE"/>
    <property type="match status" value="1"/>
</dbReference>
<dbReference type="GO" id="GO:0008171">
    <property type="term" value="F:O-methyltransferase activity"/>
    <property type="evidence" value="ECO:0007669"/>
    <property type="project" value="InterPro"/>
</dbReference>
<dbReference type="InterPro" id="IPR036388">
    <property type="entry name" value="WH-like_DNA-bd_sf"/>
</dbReference>
<evidence type="ECO:0000259" key="5">
    <source>
        <dbReference type="Pfam" id="PF08100"/>
    </source>
</evidence>
<dbReference type="FunFam" id="1.10.10.10:FF:000357">
    <property type="entry name" value="Caffeic acid 3-O-methyltransferase"/>
    <property type="match status" value="1"/>
</dbReference>
<dbReference type="SUPFAM" id="SSF46785">
    <property type="entry name" value="Winged helix' DNA-binding domain"/>
    <property type="match status" value="1"/>
</dbReference>